<name>A0A4R2STP2_9PAST</name>
<dbReference type="EMBL" id="SLYB01000027">
    <property type="protein sequence ID" value="TCP92091.1"/>
    <property type="molecule type" value="Genomic_DNA"/>
</dbReference>
<dbReference type="OrthoDB" id="5347938at2"/>
<keyword evidence="2" id="KW-1185">Reference proteome</keyword>
<evidence type="ECO:0008006" key="3">
    <source>
        <dbReference type="Google" id="ProtNLM"/>
    </source>
</evidence>
<dbReference type="InterPro" id="IPR034660">
    <property type="entry name" value="DinB/YfiT-like"/>
</dbReference>
<sequence>MKSYTDGAALVAAIQAALDKYLVEFADVPEVLKDVRVLVNEKTPSEHLSYQLGWVNLLLQWEKNEQAGKVTCVPAEGYRWNQLGELYQHFYASYGKYSLFEQQDMLRDAVTELCGWVEGLSEAELFQSGQRQWADTPAKWPLWKWVHINTVAPFTNFRSKIRKWKKMALSGD</sequence>
<dbReference type="PANTHER" id="PTHR40658:SF3">
    <property type="entry name" value="CLBS_DFSB FAMILY FOUR-HELIX BUNDLE PROTEIN"/>
    <property type="match status" value="1"/>
</dbReference>
<dbReference type="Proteomes" id="UP000295763">
    <property type="component" value="Unassembled WGS sequence"/>
</dbReference>
<evidence type="ECO:0000313" key="1">
    <source>
        <dbReference type="EMBL" id="TCP92091.1"/>
    </source>
</evidence>
<dbReference type="PANTHER" id="PTHR40658">
    <property type="match status" value="1"/>
</dbReference>
<gene>
    <name evidence="1" type="ORF">EDC44_1272</name>
</gene>
<dbReference type="Pfam" id="PF08020">
    <property type="entry name" value="DUF1706"/>
    <property type="match status" value="1"/>
</dbReference>
<dbReference type="InterPro" id="IPR012550">
    <property type="entry name" value="DUF1706"/>
</dbReference>
<dbReference type="Gene3D" id="1.20.120.450">
    <property type="entry name" value="dinb family like domain"/>
    <property type="match status" value="1"/>
</dbReference>
<dbReference type="PIRSF" id="PIRSF031551">
    <property type="entry name" value="DUF1706"/>
    <property type="match status" value="1"/>
</dbReference>
<comment type="caution">
    <text evidence="1">The sequence shown here is derived from an EMBL/GenBank/DDBJ whole genome shotgun (WGS) entry which is preliminary data.</text>
</comment>
<dbReference type="AlphaFoldDB" id="A0A4R2STP2"/>
<reference evidence="1 2" key="1">
    <citation type="submission" date="2019-03" db="EMBL/GenBank/DDBJ databases">
        <title>Genomic Encyclopedia of Type Strains, Phase IV (KMG-IV): sequencing the most valuable type-strain genomes for metagenomic binning, comparative biology and taxonomic classification.</title>
        <authorList>
            <person name="Goeker M."/>
        </authorList>
    </citation>
    <scope>NUCLEOTIDE SEQUENCE [LARGE SCALE GENOMIC DNA]</scope>
    <source>
        <strain evidence="1 2">DSM 28404</strain>
    </source>
</reference>
<organism evidence="1 2">
    <name type="scientific">Cricetibacter osteomyelitidis</name>
    <dbReference type="NCBI Taxonomy" id="1521931"/>
    <lineage>
        <taxon>Bacteria</taxon>
        <taxon>Pseudomonadati</taxon>
        <taxon>Pseudomonadota</taxon>
        <taxon>Gammaproteobacteria</taxon>
        <taxon>Pasteurellales</taxon>
        <taxon>Pasteurellaceae</taxon>
        <taxon>Cricetibacter</taxon>
    </lineage>
</organism>
<accession>A0A4R2STP2</accession>
<dbReference type="RefSeq" id="WP_131978491.1">
    <property type="nucleotide sequence ID" value="NZ_SLYB01000027.1"/>
</dbReference>
<protein>
    <recommendedName>
        <fullName evidence="3">Cytoplasmic protein</fullName>
    </recommendedName>
</protein>
<evidence type="ECO:0000313" key="2">
    <source>
        <dbReference type="Proteomes" id="UP000295763"/>
    </source>
</evidence>
<proteinExistence type="predicted"/>